<reference evidence="2 3" key="1">
    <citation type="submission" date="2014-11" db="EMBL/GenBank/DDBJ databases">
        <authorList>
            <person name="Zhu J."/>
            <person name="Qi W."/>
            <person name="Song R."/>
        </authorList>
    </citation>
    <scope>NUCLEOTIDE SEQUENCE [LARGE SCALE GENOMIC DNA]</scope>
</reference>
<dbReference type="AlphaFoldDB" id="A0A0G4E8M3"/>
<feature type="compositionally biased region" description="Basic residues" evidence="1">
    <location>
        <begin position="1"/>
        <end position="10"/>
    </location>
</feature>
<gene>
    <name evidence="2" type="ORF">Vbra_10859</name>
</gene>
<protein>
    <submittedName>
        <fullName evidence="2">Uncharacterized protein</fullName>
    </submittedName>
</protein>
<dbReference type="InParanoid" id="A0A0G4E8M3"/>
<keyword evidence="3" id="KW-1185">Reference proteome</keyword>
<dbReference type="Proteomes" id="UP000041254">
    <property type="component" value="Unassembled WGS sequence"/>
</dbReference>
<dbReference type="VEuPathDB" id="CryptoDB:Vbra_10859"/>
<accession>A0A0G4E8M3</accession>
<proteinExistence type="predicted"/>
<feature type="region of interest" description="Disordered" evidence="1">
    <location>
        <begin position="1"/>
        <end position="56"/>
    </location>
</feature>
<sequence>MTRLAARLHPHCRESVTTGKSAMRKLTDRRDDARPSVRPRWSAAGPLPAARRVSTRAPPATIGACRVTEQSGGLVDRPILSSSSHFIEGATKTRQL</sequence>
<evidence type="ECO:0000256" key="1">
    <source>
        <dbReference type="SAM" id="MobiDB-lite"/>
    </source>
</evidence>
<name>A0A0G4E8M3_VITBC</name>
<organism evidence="2 3">
    <name type="scientific">Vitrella brassicaformis (strain CCMP3155)</name>
    <dbReference type="NCBI Taxonomy" id="1169540"/>
    <lineage>
        <taxon>Eukaryota</taxon>
        <taxon>Sar</taxon>
        <taxon>Alveolata</taxon>
        <taxon>Colpodellida</taxon>
        <taxon>Vitrellaceae</taxon>
        <taxon>Vitrella</taxon>
    </lineage>
</organism>
<evidence type="ECO:0000313" key="2">
    <source>
        <dbReference type="EMBL" id="CEL91707.1"/>
    </source>
</evidence>
<feature type="compositionally biased region" description="Basic and acidic residues" evidence="1">
    <location>
        <begin position="25"/>
        <end position="35"/>
    </location>
</feature>
<dbReference type="EMBL" id="CDMY01000013">
    <property type="protein sequence ID" value="CEL91707.1"/>
    <property type="molecule type" value="Genomic_DNA"/>
</dbReference>
<evidence type="ECO:0000313" key="3">
    <source>
        <dbReference type="Proteomes" id="UP000041254"/>
    </source>
</evidence>